<feature type="domain" description="AAA+ ATPase" evidence="5">
    <location>
        <begin position="158"/>
        <end position="297"/>
    </location>
</feature>
<dbReference type="Pfam" id="PF00004">
    <property type="entry name" value="AAA"/>
    <property type="match status" value="1"/>
</dbReference>
<dbReference type="EMBL" id="CP063458">
    <property type="protein sequence ID" value="QOV90358.1"/>
    <property type="molecule type" value="Genomic_DNA"/>
</dbReference>
<feature type="compositionally biased region" description="Low complexity" evidence="4">
    <location>
        <begin position="88"/>
        <end position="97"/>
    </location>
</feature>
<feature type="region of interest" description="Disordered" evidence="4">
    <location>
        <begin position="74"/>
        <end position="111"/>
    </location>
</feature>
<dbReference type="GO" id="GO:0016887">
    <property type="term" value="F:ATP hydrolysis activity"/>
    <property type="evidence" value="ECO:0007669"/>
    <property type="project" value="InterPro"/>
</dbReference>
<name>A0A7M2WXX2_9BACT</name>
<dbReference type="RefSeq" id="WP_206293439.1">
    <property type="nucleotide sequence ID" value="NZ_CP063458.1"/>
</dbReference>
<dbReference type="AlphaFoldDB" id="A0A7M2WXX2"/>
<accession>A0A7M2WXX2</accession>
<gene>
    <name evidence="6" type="ORF">IPV69_03020</name>
</gene>
<evidence type="ECO:0000256" key="2">
    <source>
        <dbReference type="ARBA" id="ARBA00022840"/>
    </source>
</evidence>
<dbReference type="KEGG" id="hbs:IPV69_03020"/>
<dbReference type="InterPro" id="IPR003959">
    <property type="entry name" value="ATPase_AAA_core"/>
</dbReference>
<reference evidence="6 7" key="1">
    <citation type="submission" date="2020-10" db="EMBL/GenBank/DDBJ databases">
        <title>Wide distribution of Phycisphaera-like planctomycetes from WD2101 soil group in peatlands and genome analysis of the first cultivated representative.</title>
        <authorList>
            <person name="Dedysh S.N."/>
            <person name="Beletsky A.V."/>
            <person name="Ivanova A."/>
            <person name="Kulichevskaya I.S."/>
            <person name="Suzina N.E."/>
            <person name="Philippov D.A."/>
            <person name="Rakitin A.L."/>
            <person name="Mardanov A.V."/>
            <person name="Ravin N.V."/>
        </authorList>
    </citation>
    <scope>NUCLEOTIDE SEQUENCE [LARGE SCALE GENOMIC DNA]</scope>
    <source>
        <strain evidence="6 7">M1803</strain>
    </source>
</reference>
<evidence type="ECO:0000259" key="5">
    <source>
        <dbReference type="SMART" id="SM00382"/>
    </source>
</evidence>
<protein>
    <submittedName>
        <fullName evidence="6">ATP-binding protein</fullName>
    </submittedName>
</protein>
<dbReference type="InterPro" id="IPR003593">
    <property type="entry name" value="AAA+_ATPase"/>
</dbReference>
<keyword evidence="7" id="KW-1185">Reference proteome</keyword>
<dbReference type="FunFam" id="3.40.50.300:FF:001025">
    <property type="entry name" value="ATPase family, AAA domain-containing 2B"/>
    <property type="match status" value="1"/>
</dbReference>
<sequence>MSVTYETFERYRQKGIDARRAGQWDSARIYLLEAARSILDLSKTAQGEELKQARREMAQKLMDLAKDCEKAKAENRRVTQVARRGAPGSTTGGASKESGGGGNGDDEEKDASQWVVKDKPDLKFDDVAGLEAVKQDIKLKMIYPFEHPELAQKFGIRPGGGVLLYGPPGTGKTMLAKATAGEIDATFFLISAADLLSKWVGEAEQNIKKLFEAAAGEKRSIIFIDEIESLVPARRDDGGSSVMQRVVPQILQGVEGFDRKSGRAVLLMGATNVPWQLDPAMMRPGRFDEKVYIPLPDPPARRKLLEIYLGKRPLDPAVTFDALVEKVEGYSGADIKYICDRAAVIPFLSAVATGTDGLITMDIIEDVIREAPRSVTKEMIKRFDEWGRQQISG</sequence>
<dbReference type="SUPFAM" id="SSF52540">
    <property type="entry name" value="P-loop containing nucleoside triphosphate hydrolases"/>
    <property type="match status" value="1"/>
</dbReference>
<dbReference type="Gene3D" id="1.10.8.60">
    <property type="match status" value="1"/>
</dbReference>
<dbReference type="SMART" id="SM00382">
    <property type="entry name" value="AAA"/>
    <property type="match status" value="1"/>
</dbReference>
<dbReference type="PANTHER" id="PTHR23074:SF83">
    <property type="entry name" value="VACUOLAR PROTEIN SORTING-ASSOCIATED PROTEIN 4A"/>
    <property type="match status" value="1"/>
</dbReference>
<dbReference type="Gene3D" id="3.40.50.300">
    <property type="entry name" value="P-loop containing nucleotide triphosphate hydrolases"/>
    <property type="match status" value="1"/>
</dbReference>
<dbReference type="InterPro" id="IPR041569">
    <property type="entry name" value="AAA_lid_3"/>
</dbReference>
<evidence type="ECO:0000256" key="1">
    <source>
        <dbReference type="ARBA" id="ARBA00022741"/>
    </source>
</evidence>
<organism evidence="6 7">
    <name type="scientific">Humisphaera borealis</name>
    <dbReference type="NCBI Taxonomy" id="2807512"/>
    <lineage>
        <taxon>Bacteria</taxon>
        <taxon>Pseudomonadati</taxon>
        <taxon>Planctomycetota</taxon>
        <taxon>Phycisphaerae</taxon>
        <taxon>Tepidisphaerales</taxon>
        <taxon>Tepidisphaeraceae</taxon>
        <taxon>Humisphaera</taxon>
    </lineage>
</organism>
<evidence type="ECO:0000313" key="7">
    <source>
        <dbReference type="Proteomes" id="UP000593765"/>
    </source>
</evidence>
<evidence type="ECO:0000313" key="6">
    <source>
        <dbReference type="EMBL" id="QOV90358.1"/>
    </source>
</evidence>
<evidence type="ECO:0000256" key="3">
    <source>
        <dbReference type="ARBA" id="ARBA00023054"/>
    </source>
</evidence>
<dbReference type="PANTHER" id="PTHR23074">
    <property type="entry name" value="AAA DOMAIN-CONTAINING"/>
    <property type="match status" value="1"/>
</dbReference>
<dbReference type="InterPro" id="IPR027417">
    <property type="entry name" value="P-loop_NTPase"/>
</dbReference>
<dbReference type="Proteomes" id="UP000593765">
    <property type="component" value="Chromosome"/>
</dbReference>
<keyword evidence="2 6" id="KW-0067">ATP-binding</keyword>
<evidence type="ECO:0000256" key="4">
    <source>
        <dbReference type="SAM" id="MobiDB-lite"/>
    </source>
</evidence>
<proteinExistence type="predicted"/>
<dbReference type="GO" id="GO:0005524">
    <property type="term" value="F:ATP binding"/>
    <property type="evidence" value="ECO:0007669"/>
    <property type="project" value="UniProtKB-KW"/>
</dbReference>
<keyword evidence="3" id="KW-0175">Coiled coil</keyword>
<keyword evidence="1" id="KW-0547">Nucleotide-binding</keyword>
<dbReference type="Pfam" id="PF17862">
    <property type="entry name" value="AAA_lid_3"/>
    <property type="match status" value="1"/>
</dbReference>
<dbReference type="InterPro" id="IPR050304">
    <property type="entry name" value="MT-severing_AAA_ATPase"/>
</dbReference>